<feature type="domain" description="Tox-REase-5" evidence="2">
    <location>
        <begin position="165"/>
        <end position="250"/>
    </location>
</feature>
<evidence type="ECO:0000313" key="4">
    <source>
        <dbReference type="Proteomes" id="UP000028547"/>
    </source>
</evidence>
<evidence type="ECO:0000313" key="3">
    <source>
        <dbReference type="EMBL" id="KFA92629.1"/>
    </source>
</evidence>
<name>A0A084SVZ4_9BACT</name>
<protein>
    <recommendedName>
        <fullName evidence="2">Tox-REase-5 domain-containing protein</fullName>
    </recommendedName>
</protein>
<dbReference type="InterPro" id="IPR028904">
    <property type="entry name" value="Tox-REase-5_dom"/>
</dbReference>
<feature type="compositionally biased region" description="Polar residues" evidence="1">
    <location>
        <begin position="157"/>
        <end position="167"/>
    </location>
</feature>
<reference evidence="3 4" key="1">
    <citation type="submission" date="2014-07" db="EMBL/GenBank/DDBJ databases">
        <title>Draft Genome Sequence of Gephyronic Acid Producer, Cystobacter violaceus Strain Cb vi76.</title>
        <authorList>
            <person name="Stevens D.C."/>
            <person name="Young J."/>
            <person name="Carmichael R."/>
            <person name="Tan J."/>
            <person name="Taylor R.E."/>
        </authorList>
    </citation>
    <scope>NUCLEOTIDE SEQUENCE [LARGE SCALE GENOMIC DNA]</scope>
    <source>
        <strain evidence="3 4">Cb vi76</strain>
    </source>
</reference>
<feature type="region of interest" description="Disordered" evidence="1">
    <location>
        <begin position="127"/>
        <end position="167"/>
    </location>
</feature>
<gene>
    <name evidence="3" type="ORF">Q664_14205</name>
</gene>
<evidence type="ECO:0000256" key="1">
    <source>
        <dbReference type="SAM" id="MobiDB-lite"/>
    </source>
</evidence>
<accession>A0A084SVZ4</accession>
<dbReference type="EMBL" id="JPMI01000083">
    <property type="protein sequence ID" value="KFA92629.1"/>
    <property type="molecule type" value="Genomic_DNA"/>
</dbReference>
<proteinExistence type="predicted"/>
<sequence length="279" mass="29943">MSTPSIGAHSRRLGAVVLTMVVAVLLEGCTMGSPRARLTSGFGLHSRSTAFHDSARALQPVTSPTHLLMMLGGARATVGRMGGLRADLSGLSLTARGELMLGEAMVAGTVGLDLSALSILHMARKGRGSNTGGASGKAGKASQTAPARSPGKWTYKKPTTGSKRSLDYQEQVTGRPAWWVYMIGKLEFDGIKLGELLEAKGPGYCSFFNADGTPKYWYKNSGKFDEMMEQARKQSEAAQGLGMPVTWHVADAKVAEFLRETFKDNNWTNITVHHTRPAQ</sequence>
<organism evidence="3 4">
    <name type="scientific">Archangium violaceum Cb vi76</name>
    <dbReference type="NCBI Taxonomy" id="1406225"/>
    <lineage>
        <taxon>Bacteria</taxon>
        <taxon>Pseudomonadati</taxon>
        <taxon>Myxococcota</taxon>
        <taxon>Myxococcia</taxon>
        <taxon>Myxococcales</taxon>
        <taxon>Cystobacterineae</taxon>
        <taxon>Archangiaceae</taxon>
        <taxon>Archangium</taxon>
    </lineage>
</organism>
<evidence type="ECO:0000259" key="2">
    <source>
        <dbReference type="Pfam" id="PF15648"/>
    </source>
</evidence>
<dbReference type="AlphaFoldDB" id="A0A084SVZ4"/>
<dbReference type="Pfam" id="PF15648">
    <property type="entry name" value="Tox-REase-5"/>
    <property type="match status" value="1"/>
</dbReference>
<dbReference type="Proteomes" id="UP000028547">
    <property type="component" value="Unassembled WGS sequence"/>
</dbReference>
<comment type="caution">
    <text evidence="3">The sequence shown here is derived from an EMBL/GenBank/DDBJ whole genome shotgun (WGS) entry which is preliminary data.</text>
</comment>
<dbReference type="RefSeq" id="WP_043394563.1">
    <property type="nucleotide sequence ID" value="NZ_JPMI01000083.1"/>
</dbReference>